<dbReference type="EMBL" id="CAJNOJ010000146">
    <property type="protein sequence ID" value="CAF1197545.1"/>
    <property type="molecule type" value="Genomic_DNA"/>
</dbReference>
<protein>
    <recommendedName>
        <fullName evidence="1">PKD/REJ-like domain-containing protein</fullName>
    </recommendedName>
</protein>
<gene>
    <name evidence="2" type="ORF">EDS130_LOCUS25173</name>
</gene>
<dbReference type="Proteomes" id="UP000663852">
    <property type="component" value="Unassembled WGS sequence"/>
</dbReference>
<dbReference type="AlphaFoldDB" id="A0A814W7S0"/>
<sequence length="532" mass="59957">MNKTKSSITHLSSVKVPAESLFANQTYLFVVYIINSVRTTSKYEGYSVVHVQESVTYQIAIRCMIPALCHSAVGYQLINPTRSISLSSTCLDSCPTVENITWNVYRESSEPCPQEFFSSGLPFQYIRKISLLVTNTNHFTMVDDLFLEHSRLWKFEVAYTLRTGRGLSAPYFLIDQCPFNGSCSITPNNGTITTSFTLSCSNWFDENEIKDYSLYIWTPGSSESVMVAFSAASTFQVRLSVGNNSDGLMNLVVYIRDQLDCVTKYDMLPVNVLSDQNGNRNTIGQVIPTLSQEFNQMNHENVQNVILGEFSFHSIKLQTLSLAELIHATNQLTQLSLIIPSTKCYELTKALHSISPKLSYEDIQLAVTLITQCASDVLNVSIRSQTQSLLKKNIIPAINGPLQQRVMLLLDLDLSRSFDLNSMQTANEIQLLTKQILSLLSLSLNIRLHFNETFLLKKLSVFMSLEKYSSSQYRRTLIEPLSPIGSSQANMNLSRAVPISLVDQDGISDSMRSNYDLTEIYSIKWHWNESID</sequence>
<accession>A0A814W7S0</accession>
<dbReference type="Pfam" id="PF02010">
    <property type="entry name" value="REJ"/>
    <property type="match status" value="1"/>
</dbReference>
<feature type="domain" description="PKD/REJ-like" evidence="1">
    <location>
        <begin position="11"/>
        <end position="267"/>
    </location>
</feature>
<proteinExistence type="predicted"/>
<organism evidence="2 3">
    <name type="scientific">Adineta ricciae</name>
    <name type="common">Rotifer</name>
    <dbReference type="NCBI Taxonomy" id="249248"/>
    <lineage>
        <taxon>Eukaryota</taxon>
        <taxon>Metazoa</taxon>
        <taxon>Spiralia</taxon>
        <taxon>Gnathifera</taxon>
        <taxon>Rotifera</taxon>
        <taxon>Eurotatoria</taxon>
        <taxon>Bdelloidea</taxon>
        <taxon>Adinetida</taxon>
        <taxon>Adinetidae</taxon>
        <taxon>Adineta</taxon>
    </lineage>
</organism>
<evidence type="ECO:0000313" key="2">
    <source>
        <dbReference type="EMBL" id="CAF1197545.1"/>
    </source>
</evidence>
<dbReference type="OrthoDB" id="2121937at2759"/>
<evidence type="ECO:0000259" key="1">
    <source>
        <dbReference type="Pfam" id="PF02010"/>
    </source>
</evidence>
<dbReference type="InterPro" id="IPR002859">
    <property type="entry name" value="PKD/REJ-like"/>
</dbReference>
<name>A0A814W7S0_ADIRI</name>
<reference evidence="2" key="1">
    <citation type="submission" date="2021-02" db="EMBL/GenBank/DDBJ databases">
        <authorList>
            <person name="Nowell W R."/>
        </authorList>
    </citation>
    <scope>NUCLEOTIDE SEQUENCE</scope>
</reference>
<comment type="caution">
    <text evidence="2">The sequence shown here is derived from an EMBL/GenBank/DDBJ whole genome shotgun (WGS) entry which is preliminary data.</text>
</comment>
<evidence type="ECO:0000313" key="3">
    <source>
        <dbReference type="Proteomes" id="UP000663852"/>
    </source>
</evidence>